<dbReference type="AlphaFoldDB" id="A0A655D4R2"/>
<evidence type="ECO:0000313" key="1">
    <source>
        <dbReference type="EMBL" id="CNU44353.1"/>
    </source>
</evidence>
<protein>
    <submittedName>
        <fullName evidence="1">Uncharacterized protein</fullName>
    </submittedName>
</protein>
<gene>
    <name evidence="1" type="ORF">ERS008198_02790</name>
</gene>
<dbReference type="EMBL" id="CQPA01000022">
    <property type="protein sequence ID" value="CNU44353.1"/>
    <property type="molecule type" value="Genomic_DNA"/>
</dbReference>
<accession>A0A655D4R2</accession>
<name>A0A655D4R2_SALET</name>
<evidence type="ECO:0000313" key="2">
    <source>
        <dbReference type="Proteomes" id="UP000041314"/>
    </source>
</evidence>
<organism evidence="1 2">
    <name type="scientific">Salmonella enterica subsp. enterica serovar Bovismorbificans</name>
    <dbReference type="NCBI Taxonomy" id="58097"/>
    <lineage>
        <taxon>Bacteria</taxon>
        <taxon>Pseudomonadati</taxon>
        <taxon>Pseudomonadota</taxon>
        <taxon>Gammaproteobacteria</taxon>
        <taxon>Enterobacterales</taxon>
        <taxon>Enterobacteriaceae</taxon>
        <taxon>Salmonella</taxon>
    </lineage>
</organism>
<sequence length="53" mass="6053">MKFGFVEVFLNAITIPVHESKVIVRLSISLVSGFFNPLIGFRQVFRHSFADKI</sequence>
<proteinExistence type="predicted"/>
<dbReference type="Proteomes" id="UP000041314">
    <property type="component" value="Unassembled WGS sequence"/>
</dbReference>
<reference evidence="1 2" key="1">
    <citation type="submission" date="2015-03" db="EMBL/GenBank/DDBJ databases">
        <authorList>
            <consortium name="Pathogen Informatics"/>
        </authorList>
    </citation>
    <scope>NUCLEOTIDE SEQUENCE [LARGE SCALE GENOMIC DNA]</scope>
    <source>
        <strain evidence="1 2">A1104</strain>
    </source>
</reference>